<name>D1CBL6_THET1</name>
<comment type="function">
    <text evidence="3 13">Endonuclease that specifically degrades the RNA of RNA-DNA hybrids.</text>
</comment>
<dbReference type="RefSeq" id="WP_012875216.1">
    <property type="nucleotide sequence ID" value="NC_013525.1"/>
</dbReference>
<comment type="cofactor">
    <cofactor evidence="2">
        <name>Mg(2+)</name>
        <dbReference type="ChEBI" id="CHEBI:18420"/>
    </cofactor>
</comment>
<evidence type="ECO:0000256" key="12">
    <source>
        <dbReference type="PROSITE-ProRule" id="PRU01319"/>
    </source>
</evidence>
<sequence>MCASIAPIEEKGFHPFEPTLWRQGYAYVAGLDEAGRGAWAGPVFGAVVVLPPDLSTLESLAEVVRDSKVLSPNRRELAYEAIKASALYIGIGASTPDEIDTLGISRATELAWLRALRDADLPDVLLIDAFKIRACSINQVAIVDGDALCLSIAAASVVAKVLRDRYMADLTEYVPGFSFHKHKGYGTREHQAEIAIYGVTPQHRRSFAPISTVLGAQHE</sequence>
<feature type="domain" description="RNase H type-2" evidence="14">
    <location>
        <begin position="26"/>
        <end position="219"/>
    </location>
</feature>
<evidence type="ECO:0000256" key="7">
    <source>
        <dbReference type="ARBA" id="ARBA00022722"/>
    </source>
</evidence>
<evidence type="ECO:0000256" key="13">
    <source>
        <dbReference type="RuleBase" id="RU003515"/>
    </source>
</evidence>
<dbReference type="EMBL" id="CP001825">
    <property type="protein sequence ID" value="ACZ42181.1"/>
    <property type="molecule type" value="Genomic_DNA"/>
</dbReference>
<dbReference type="KEGG" id="ttr:Tter_1273"/>
<dbReference type="GO" id="GO:0003723">
    <property type="term" value="F:RNA binding"/>
    <property type="evidence" value="ECO:0007669"/>
    <property type="project" value="UniProtKB-UniRule"/>
</dbReference>
<dbReference type="STRING" id="525904.Tter_1273"/>
<dbReference type="PANTHER" id="PTHR10954:SF18">
    <property type="entry name" value="RIBONUCLEASE HII"/>
    <property type="match status" value="1"/>
</dbReference>
<evidence type="ECO:0000256" key="11">
    <source>
        <dbReference type="ARBA" id="ARBA00023211"/>
    </source>
</evidence>
<feature type="binding site" evidence="12">
    <location>
        <position position="32"/>
    </location>
    <ligand>
        <name>a divalent metal cation</name>
        <dbReference type="ChEBI" id="CHEBI:60240"/>
    </ligand>
</feature>
<comment type="catalytic activity">
    <reaction evidence="1 12 13">
        <text>Endonucleolytic cleavage to 5'-phosphomonoester.</text>
        <dbReference type="EC" id="3.1.26.4"/>
    </reaction>
</comment>
<dbReference type="InterPro" id="IPR024567">
    <property type="entry name" value="RNase_HII/HIII_dom"/>
</dbReference>
<evidence type="ECO:0000256" key="5">
    <source>
        <dbReference type="ARBA" id="ARBA00007383"/>
    </source>
</evidence>
<dbReference type="GO" id="GO:0032299">
    <property type="term" value="C:ribonuclease H2 complex"/>
    <property type="evidence" value="ECO:0007669"/>
    <property type="project" value="TreeGrafter"/>
</dbReference>
<dbReference type="eggNOG" id="COG0164">
    <property type="taxonomic scope" value="Bacteria"/>
</dbReference>
<dbReference type="GO" id="GO:0006298">
    <property type="term" value="P:mismatch repair"/>
    <property type="evidence" value="ECO:0007669"/>
    <property type="project" value="TreeGrafter"/>
</dbReference>
<evidence type="ECO:0000256" key="2">
    <source>
        <dbReference type="ARBA" id="ARBA00001946"/>
    </source>
</evidence>
<keyword evidence="16" id="KW-1185">Reference proteome</keyword>
<dbReference type="OrthoDB" id="9803420at2"/>
<keyword evidence="11" id="KW-0464">Manganese</keyword>
<evidence type="ECO:0000256" key="8">
    <source>
        <dbReference type="ARBA" id="ARBA00022723"/>
    </source>
</evidence>
<dbReference type="PROSITE" id="PS51975">
    <property type="entry name" value="RNASE_H_2"/>
    <property type="match status" value="1"/>
</dbReference>
<dbReference type="PANTHER" id="PTHR10954">
    <property type="entry name" value="RIBONUCLEASE H2 SUBUNIT A"/>
    <property type="match status" value="1"/>
</dbReference>
<dbReference type="InterPro" id="IPR022898">
    <property type="entry name" value="RNase_HII"/>
</dbReference>
<keyword evidence="6" id="KW-0963">Cytoplasm</keyword>
<dbReference type="InterPro" id="IPR001352">
    <property type="entry name" value="RNase_HII/HIII"/>
</dbReference>
<dbReference type="HOGENOM" id="CLU_036532_3_0_0"/>
<dbReference type="GO" id="GO:0043137">
    <property type="term" value="P:DNA replication, removal of RNA primer"/>
    <property type="evidence" value="ECO:0007669"/>
    <property type="project" value="TreeGrafter"/>
</dbReference>
<organism evidence="15 16">
    <name type="scientific">Thermobaculum terrenum (strain ATCC BAA-798 / CCMEE 7001 / YNP1)</name>
    <dbReference type="NCBI Taxonomy" id="525904"/>
    <lineage>
        <taxon>Bacteria</taxon>
        <taxon>Bacillati</taxon>
        <taxon>Chloroflexota</taxon>
        <taxon>Chloroflexia</taxon>
        <taxon>Candidatus Thermobaculales</taxon>
        <taxon>Candidatus Thermobaculaceae</taxon>
        <taxon>Thermobaculum</taxon>
    </lineage>
</organism>
<dbReference type="AlphaFoldDB" id="D1CBL6"/>
<dbReference type="InterPro" id="IPR012337">
    <property type="entry name" value="RNaseH-like_sf"/>
</dbReference>
<accession>D1CBL6</accession>
<dbReference type="NCBIfam" id="NF000595">
    <property type="entry name" value="PRK00015.1-3"/>
    <property type="match status" value="1"/>
</dbReference>
<keyword evidence="7 12" id="KW-0540">Nuclease</keyword>
<dbReference type="Pfam" id="PF01351">
    <property type="entry name" value="RNase_HII"/>
    <property type="match status" value="1"/>
</dbReference>
<evidence type="ECO:0000256" key="1">
    <source>
        <dbReference type="ARBA" id="ARBA00000077"/>
    </source>
</evidence>
<dbReference type="Proteomes" id="UP000000323">
    <property type="component" value="Chromosome 1"/>
</dbReference>
<comment type="similarity">
    <text evidence="5 13">Belongs to the RNase HII family.</text>
</comment>
<comment type="subcellular location">
    <subcellularLocation>
        <location evidence="4">Cytoplasm</location>
    </subcellularLocation>
</comment>
<dbReference type="SUPFAM" id="SSF53098">
    <property type="entry name" value="Ribonuclease H-like"/>
    <property type="match status" value="1"/>
</dbReference>
<feature type="binding site" evidence="12">
    <location>
        <position position="128"/>
    </location>
    <ligand>
        <name>a divalent metal cation</name>
        <dbReference type="ChEBI" id="CHEBI:60240"/>
    </ligand>
</feature>
<evidence type="ECO:0000313" key="16">
    <source>
        <dbReference type="Proteomes" id="UP000000323"/>
    </source>
</evidence>
<dbReference type="InterPro" id="IPR036397">
    <property type="entry name" value="RNaseH_sf"/>
</dbReference>
<evidence type="ECO:0000256" key="3">
    <source>
        <dbReference type="ARBA" id="ARBA00004065"/>
    </source>
</evidence>
<dbReference type="Gene3D" id="3.30.420.10">
    <property type="entry name" value="Ribonuclease H-like superfamily/Ribonuclease H"/>
    <property type="match status" value="1"/>
</dbReference>
<evidence type="ECO:0000313" key="15">
    <source>
        <dbReference type="EMBL" id="ACZ42181.1"/>
    </source>
</evidence>
<evidence type="ECO:0000259" key="14">
    <source>
        <dbReference type="PROSITE" id="PS51975"/>
    </source>
</evidence>
<comment type="cofactor">
    <cofactor evidence="12">
        <name>Mn(2+)</name>
        <dbReference type="ChEBI" id="CHEBI:29035"/>
    </cofactor>
    <cofactor evidence="12">
        <name>Mg(2+)</name>
        <dbReference type="ChEBI" id="CHEBI:18420"/>
    </cofactor>
    <text evidence="12">Manganese or magnesium. Binds 1 divalent metal ion per monomer in the absence of substrate. May bind a second metal ion after substrate binding.</text>
</comment>
<evidence type="ECO:0000256" key="10">
    <source>
        <dbReference type="ARBA" id="ARBA00022801"/>
    </source>
</evidence>
<dbReference type="CDD" id="cd07182">
    <property type="entry name" value="RNase_HII_bacteria_HII_like"/>
    <property type="match status" value="1"/>
</dbReference>
<protein>
    <recommendedName>
        <fullName evidence="13">Ribonuclease</fullName>
        <ecNumber evidence="13">3.1.26.4</ecNumber>
    </recommendedName>
</protein>
<dbReference type="GO" id="GO:0004523">
    <property type="term" value="F:RNA-DNA hybrid ribonuclease activity"/>
    <property type="evidence" value="ECO:0007669"/>
    <property type="project" value="UniProtKB-UniRule"/>
</dbReference>
<feature type="binding site" evidence="12">
    <location>
        <position position="33"/>
    </location>
    <ligand>
        <name>a divalent metal cation</name>
        <dbReference type="ChEBI" id="CHEBI:60240"/>
    </ligand>
</feature>
<evidence type="ECO:0000256" key="6">
    <source>
        <dbReference type="ARBA" id="ARBA00022490"/>
    </source>
</evidence>
<evidence type="ECO:0000256" key="4">
    <source>
        <dbReference type="ARBA" id="ARBA00004496"/>
    </source>
</evidence>
<proteinExistence type="inferred from homology"/>
<dbReference type="EC" id="3.1.26.4" evidence="13"/>
<dbReference type="GO" id="GO:0046872">
    <property type="term" value="F:metal ion binding"/>
    <property type="evidence" value="ECO:0007669"/>
    <property type="project" value="UniProtKB-KW"/>
</dbReference>
<reference evidence="16" key="1">
    <citation type="journal article" date="2010" name="Stand. Genomic Sci.">
        <title>Complete genome sequence of 'Thermobaculum terrenum' type strain (YNP1).</title>
        <authorList>
            <person name="Kiss H."/>
            <person name="Cleland D."/>
            <person name="Lapidus A."/>
            <person name="Lucas S."/>
            <person name="Glavina Del Rio T."/>
            <person name="Nolan M."/>
            <person name="Tice H."/>
            <person name="Han C."/>
            <person name="Goodwin L."/>
            <person name="Pitluck S."/>
            <person name="Liolios K."/>
            <person name="Ivanova N."/>
            <person name="Mavromatis K."/>
            <person name="Ovchinnikova G."/>
            <person name="Pati A."/>
            <person name="Chen A."/>
            <person name="Palaniappan K."/>
            <person name="Land M."/>
            <person name="Hauser L."/>
            <person name="Chang Y."/>
            <person name="Jeffries C."/>
            <person name="Lu M."/>
            <person name="Brettin T."/>
            <person name="Detter J."/>
            <person name="Goker M."/>
            <person name="Tindall B."/>
            <person name="Beck B."/>
            <person name="McDermott T."/>
            <person name="Woyke T."/>
            <person name="Bristow J."/>
            <person name="Eisen J."/>
            <person name="Markowitz V."/>
            <person name="Hugenholtz P."/>
            <person name="Kyrpides N."/>
            <person name="Klenk H."/>
            <person name="Cheng J."/>
        </authorList>
    </citation>
    <scope>NUCLEOTIDE SEQUENCE [LARGE SCALE GENOMIC DNA]</scope>
    <source>
        <strain evidence="16">ATCC BAA-798 / YNP1</strain>
    </source>
</reference>
<keyword evidence="9 12" id="KW-0255">Endonuclease</keyword>
<dbReference type="GO" id="GO:0005737">
    <property type="term" value="C:cytoplasm"/>
    <property type="evidence" value="ECO:0007669"/>
    <property type="project" value="UniProtKB-SubCell"/>
</dbReference>
<gene>
    <name evidence="15" type="ordered locus">Tter_1273</name>
</gene>
<evidence type="ECO:0000256" key="9">
    <source>
        <dbReference type="ARBA" id="ARBA00022759"/>
    </source>
</evidence>
<keyword evidence="10 12" id="KW-0378">Hydrolase</keyword>
<keyword evidence="8 12" id="KW-0479">Metal-binding</keyword>